<evidence type="ECO:0000256" key="1">
    <source>
        <dbReference type="SAM" id="Coils"/>
    </source>
</evidence>
<name>A0A239X8D9_STRAI</name>
<evidence type="ECO:0000313" key="3">
    <source>
        <dbReference type="Proteomes" id="UP000215144"/>
    </source>
</evidence>
<dbReference type="KEGG" id="saco:SAME_01596"/>
<keyword evidence="1" id="KW-0175">Coiled coil</keyword>
<proteinExistence type="predicted"/>
<dbReference type="Proteomes" id="UP000215144">
    <property type="component" value="Chromosome 1"/>
</dbReference>
<evidence type="ECO:0000313" key="2">
    <source>
        <dbReference type="EMBL" id="SNV42839.1"/>
    </source>
</evidence>
<gene>
    <name evidence="2" type="ORF">SAMEA4504048_01596</name>
</gene>
<protein>
    <submittedName>
        <fullName evidence="2">Uncharacterized protein</fullName>
    </submittedName>
</protein>
<accession>A0A239X8D9</accession>
<dbReference type="RefSeq" id="WP_017770766.1">
    <property type="nucleotide sequence ID" value="NZ_LT906454.1"/>
</dbReference>
<reference evidence="2 3" key="1">
    <citation type="submission" date="2017-06" db="EMBL/GenBank/DDBJ databases">
        <authorList>
            <consortium name="Pathogen Informatics"/>
        </authorList>
    </citation>
    <scope>NUCLEOTIDE SEQUENCE [LARGE SCALE GENOMIC DNA]</scope>
    <source>
        <strain evidence="2 3">NCTC11291</strain>
    </source>
</reference>
<feature type="coiled-coil region" evidence="1">
    <location>
        <begin position="76"/>
        <end position="110"/>
    </location>
</feature>
<dbReference type="AlphaFoldDB" id="A0A239X8D9"/>
<sequence>MEENKLLSDEKNLTEQVIEIQKRLKENKTSLEEIQQLSKEGQGFFQETLALLQGSSEGHIFQGFYDELVSLDKKLKGDIEREYDELQSEYRFVSSRVDEMASQKRRLEEEKNGR</sequence>
<dbReference type="EMBL" id="LT906454">
    <property type="protein sequence ID" value="SNV42839.1"/>
    <property type="molecule type" value="Genomic_DNA"/>
</dbReference>
<organism evidence="2 3">
    <name type="scientific">Streptococcus acidominimus</name>
    <dbReference type="NCBI Taxonomy" id="1326"/>
    <lineage>
        <taxon>Bacteria</taxon>
        <taxon>Bacillati</taxon>
        <taxon>Bacillota</taxon>
        <taxon>Bacilli</taxon>
        <taxon>Lactobacillales</taxon>
        <taxon>Streptococcaceae</taxon>
        <taxon>Streptococcus</taxon>
    </lineage>
</organism>